<feature type="domain" description="DUF11" evidence="1">
    <location>
        <begin position="457"/>
        <end position="576"/>
    </location>
</feature>
<dbReference type="NCBIfam" id="TIGR01451">
    <property type="entry name" value="B_ant_repeat"/>
    <property type="match status" value="4"/>
</dbReference>
<dbReference type="InterPro" id="IPR051172">
    <property type="entry name" value="Chlamydia_OmcB"/>
</dbReference>
<feature type="domain" description="DUF11" evidence="1">
    <location>
        <begin position="305"/>
        <end position="424"/>
    </location>
</feature>
<evidence type="ECO:0000259" key="1">
    <source>
        <dbReference type="Pfam" id="PF01345"/>
    </source>
</evidence>
<proteinExistence type="predicted"/>
<evidence type="ECO:0000313" key="3">
    <source>
        <dbReference type="Proteomes" id="UP000266895"/>
    </source>
</evidence>
<dbReference type="PANTHER" id="PTHR34819">
    <property type="entry name" value="LARGE CYSTEINE-RICH PERIPLASMIC PROTEIN OMCB"/>
    <property type="match status" value="1"/>
</dbReference>
<dbReference type="Proteomes" id="UP000266895">
    <property type="component" value="Chromosome"/>
</dbReference>
<dbReference type="PANTHER" id="PTHR34819:SF3">
    <property type="entry name" value="CELL SURFACE PROTEIN"/>
    <property type="match status" value="1"/>
</dbReference>
<sequence length="831" mass="85042">MSVSKTQDLSTVASGQTRTYTVTYTNTGTTDITGLTVRDQYNLGTNATRIESSVSCAPSSTAPCPTWANGTTQSNTNTTFIYPFNNPVNLPAGTSLVLTVPVTATLGCLPTGSTSSNNTAYAFPPTGIQLNPANPSARVTGTLTTTVCPTASVSVSKTQDLSTVASGQTRTYTVTYTNTGTTDITGLTVRDQYNLGTNATRIESSVSCAPSSTAPCPTWANGTTQSNTNTTFIYPFNNPVNLPAGTSLVLTVPVTATLGCLPTGSTSSNNTAYAFPPTGIQLNPANPSARVTGTLTTTVCPTASVSVSKTQDLSTVASGQTRTYTVTYTNTGTTDITGLTVRDQYNLGTNATRIESSVSCAPSSTAPCPTWANGTTQSNTNTTFIYPFNNPVNLPAGTSLVLTVPVTATLGCLPTGSTSSNNTAYAFPPTGIQLNPANPSARVTGTLTTTVCPTASVSVSKTQDLSTVASGQTRTYTVTYTNTGTTDITGLTVRDQYNLGTNATRIESSVSCAPSSTAPCPTWANGTTQSNTNTTFIYPFNNPVNLPAGTSLVLTVPVTATLGCLPTGSTSSNNTAYAFPPTGIQLNPANPSARVTGTLRTTDITTVTRVSTSSPEPGEELTVSSEISNGCGATTNVPVTITLPKAGFTVPDGATPVCTASGGATCPTDLVYDPTSHTVTGTVTSVPSGGSVVISLTGRAGVIQSFGSSQLVTTSAPDPWDLTPSTNTSSTTYAYRNTRTDVTVIHRVEGLPATGAPEEMTFTGTLTCQASGTHSVSVTIPVGSTEARTTVPATVWLKDSCSISVEHPEAPAGLSWVSGTPAILTEDTGGG</sequence>
<gene>
    <name evidence="2" type="ORF">NCTC11636_00994</name>
</gene>
<evidence type="ECO:0000313" key="2">
    <source>
        <dbReference type="EMBL" id="VEG27365.1"/>
    </source>
</evidence>
<dbReference type="InterPro" id="IPR001434">
    <property type="entry name" value="OmcB-like_DUF11"/>
</dbReference>
<dbReference type="AlphaFoldDB" id="A0A3S4UWU7"/>
<feature type="domain" description="DUF11" evidence="1">
    <location>
        <begin position="153"/>
        <end position="272"/>
    </location>
</feature>
<reference evidence="2 3" key="1">
    <citation type="submission" date="2018-12" db="EMBL/GenBank/DDBJ databases">
        <authorList>
            <consortium name="Pathogen Informatics"/>
        </authorList>
    </citation>
    <scope>NUCLEOTIDE SEQUENCE [LARGE SCALE GENOMIC DNA]</scope>
    <source>
        <strain evidence="2 3">NCTC11636</strain>
    </source>
</reference>
<dbReference type="EMBL" id="LR134350">
    <property type="protein sequence ID" value="VEG27365.1"/>
    <property type="molecule type" value="Genomic_DNA"/>
</dbReference>
<dbReference type="Pfam" id="PF01345">
    <property type="entry name" value="DUF11"/>
    <property type="match status" value="4"/>
</dbReference>
<dbReference type="InterPro" id="IPR047589">
    <property type="entry name" value="DUF11_rpt"/>
</dbReference>
<name>A0A3S4UWU7_9ACTO</name>
<feature type="domain" description="DUF11" evidence="1">
    <location>
        <begin position="2"/>
        <end position="120"/>
    </location>
</feature>
<dbReference type="KEGG" id="ahw:NCTC11636_00994"/>
<keyword evidence="3" id="KW-1185">Reference proteome</keyword>
<accession>A0A3S4UWU7</accession>
<organism evidence="2 3">
    <name type="scientific">Actinomyces howellii</name>
    <dbReference type="NCBI Taxonomy" id="52771"/>
    <lineage>
        <taxon>Bacteria</taxon>
        <taxon>Bacillati</taxon>
        <taxon>Actinomycetota</taxon>
        <taxon>Actinomycetes</taxon>
        <taxon>Actinomycetales</taxon>
        <taxon>Actinomycetaceae</taxon>
        <taxon>Actinomyces</taxon>
    </lineage>
</organism>
<protein>
    <submittedName>
        <fullName evidence="2">Uncharacterized protein conserved in bacteria</fullName>
    </submittedName>
</protein>